<dbReference type="PANTHER" id="PTHR24403">
    <property type="entry name" value="ZINC FINGER PROTEIN"/>
    <property type="match status" value="1"/>
</dbReference>
<evidence type="ECO:0000256" key="6">
    <source>
        <dbReference type="ARBA" id="ARBA00022782"/>
    </source>
</evidence>
<keyword evidence="8" id="KW-0539">Nucleus</keyword>
<dbReference type="InterPro" id="IPR050688">
    <property type="entry name" value="Zinc_finger/UBP_domain"/>
</dbReference>
<evidence type="ECO:0000259" key="15">
    <source>
        <dbReference type="PROSITE" id="PS50157"/>
    </source>
</evidence>
<dbReference type="AlphaFoldDB" id="A0A226DP41"/>
<dbReference type="FunFam" id="3.30.160.60:FF:001612">
    <property type="entry name" value="MEP-1, isoform A"/>
    <property type="match status" value="1"/>
</dbReference>
<evidence type="ECO:0000256" key="3">
    <source>
        <dbReference type="ARBA" id="ARBA00022723"/>
    </source>
</evidence>
<dbReference type="GO" id="GO:0005634">
    <property type="term" value="C:nucleus"/>
    <property type="evidence" value="ECO:0007669"/>
    <property type="project" value="UniProtKB-SubCell"/>
</dbReference>
<evidence type="ECO:0000256" key="5">
    <source>
        <dbReference type="ARBA" id="ARBA00022771"/>
    </source>
</evidence>
<sequence length="763" mass="85297">MLCFPAPIPPLNTFQTPTPALLIFGKYEISGECEQNGDKSLKETIKELANKVKEVRDAKLAKGEELTDLDKLTESKTSSSSDDYFESPVGKLLTNIGMNMVQEFVQCDLLKMQKRQGEKEKAKSRMSMMTHLTQQSIFSLKKNIEESKENNEPFRSKMKKCELCNFRTESELVMSTHQETPHMKNYSYRCNFCTFTTRVPHEIIFHMEAEHAVRARLERAPAYHQCPSCPFEDNSKAKLTRHLLGCVKRYVPAKNLEPPSEWDTPAKLPKLPKNRILPQGINPAFLAPTNQRGSGMAGFNPMLQKQYQSQQQQGGMSMKGNLPPLLHAAPNKHKPIPGLIRTNNPRSIQNPVINPQLQRGMMMRGSGQMQAHNLQMQNHMLQQVVSGQLLGQGQGTTKSFLTKLGLQPDQTAIRTNASMQKGTTTQMRGAVGRPGGSQPSISITPLPSRQGGGGNPSTSSSAAASHKPPSQGQGGAKTSFVICEICDGYIKDLDQLRNHMQWIHKVKIHPKMIYNKPPLNCQKCQFRFFTDQGLERHLLGSHGLVTSSMQDAANKGQDSGRCPLCGKVYQWKLLAHVAKDHNVTLKPAHLSYKCTVCTATFGMYKLFESHVYSAHSVTKNAPRQERRVPQQMQQGKMGGGLQVTPRSMPVNSAQNNSYKPLKINDEITIIPQPMANSALQRNKGSLTITPHQPMRRNVSGRNHEDEGIQIIEIDDAPHKNGVRPNGNRFTMSETLRKRNLEISVCDSENSDDSRGPIKRLRQN</sequence>
<evidence type="ECO:0000256" key="7">
    <source>
        <dbReference type="ARBA" id="ARBA00022833"/>
    </source>
</evidence>
<feature type="region of interest" description="Disordered" evidence="14">
    <location>
        <begin position="412"/>
        <end position="476"/>
    </location>
</feature>
<evidence type="ECO:0000256" key="12">
    <source>
        <dbReference type="ARBA" id="ARBA00080128"/>
    </source>
</evidence>
<keyword evidence="5 13" id="KW-0863">Zinc-finger</keyword>
<protein>
    <recommendedName>
        <fullName evidence="11">MOG interacting and ectopic P-granules protein 1</fullName>
    </recommendedName>
    <alternativeName>
        <fullName evidence="12">Nuclear zinc finger protein</fullName>
    </alternativeName>
</protein>
<dbReference type="PANTHER" id="PTHR24403:SF106">
    <property type="entry name" value="PR_SET DOMAIN 13"/>
    <property type="match status" value="1"/>
</dbReference>
<feature type="compositionally biased region" description="Polar residues" evidence="14">
    <location>
        <begin position="437"/>
        <end position="447"/>
    </location>
</feature>
<dbReference type="PROSITE" id="PS00028">
    <property type="entry name" value="ZINC_FINGER_C2H2_1"/>
    <property type="match status" value="3"/>
</dbReference>
<dbReference type="Proteomes" id="UP000198287">
    <property type="component" value="Unassembled WGS sequence"/>
</dbReference>
<accession>A0A226DP41</accession>
<feature type="compositionally biased region" description="Polar residues" evidence="14">
    <location>
        <begin position="412"/>
        <end position="427"/>
    </location>
</feature>
<evidence type="ECO:0000256" key="2">
    <source>
        <dbReference type="ARBA" id="ARBA00022473"/>
    </source>
</evidence>
<feature type="compositionally biased region" description="Low complexity" evidence="14">
    <location>
        <begin position="456"/>
        <end position="470"/>
    </location>
</feature>
<keyword evidence="17" id="KW-1185">Reference proteome</keyword>
<keyword evidence="4" id="KW-0677">Repeat</keyword>
<dbReference type="GO" id="GO:0008270">
    <property type="term" value="F:zinc ion binding"/>
    <property type="evidence" value="ECO:0007669"/>
    <property type="project" value="UniProtKB-KW"/>
</dbReference>
<comment type="subcellular location">
    <subcellularLocation>
        <location evidence="1">Nucleus</location>
    </subcellularLocation>
</comment>
<evidence type="ECO:0000256" key="14">
    <source>
        <dbReference type="SAM" id="MobiDB-lite"/>
    </source>
</evidence>
<keyword evidence="2" id="KW-0217">Developmental protein</keyword>
<evidence type="ECO:0000256" key="11">
    <source>
        <dbReference type="ARBA" id="ARBA00071730"/>
    </source>
</evidence>
<keyword evidence="7" id="KW-0862">Zinc</keyword>
<keyword evidence="3" id="KW-0479">Metal-binding</keyword>
<dbReference type="SMART" id="SM00355">
    <property type="entry name" value="ZnF_C2H2"/>
    <property type="match status" value="7"/>
</dbReference>
<evidence type="ECO:0000256" key="8">
    <source>
        <dbReference type="ARBA" id="ARBA00023242"/>
    </source>
</evidence>
<proteinExistence type="predicted"/>
<evidence type="ECO:0000256" key="1">
    <source>
        <dbReference type="ARBA" id="ARBA00004123"/>
    </source>
</evidence>
<comment type="subunit">
    <text evidence="10">Interacts with hda-1, let-418, lin-1, mog-1, mog-4, mog-5, mog-6, pie-1 and unc-98.</text>
</comment>
<dbReference type="STRING" id="158441.A0A226DP41"/>
<dbReference type="EMBL" id="LNIX01000014">
    <property type="protein sequence ID" value="OXA46788.1"/>
    <property type="molecule type" value="Genomic_DNA"/>
</dbReference>
<dbReference type="InterPro" id="IPR013087">
    <property type="entry name" value="Znf_C2H2_type"/>
</dbReference>
<evidence type="ECO:0000256" key="4">
    <source>
        <dbReference type="ARBA" id="ARBA00022737"/>
    </source>
</evidence>
<evidence type="ECO:0000256" key="9">
    <source>
        <dbReference type="ARBA" id="ARBA00060356"/>
    </source>
</evidence>
<evidence type="ECO:0000313" key="16">
    <source>
        <dbReference type="EMBL" id="OXA46788.1"/>
    </source>
</evidence>
<evidence type="ECO:0000256" key="10">
    <source>
        <dbReference type="ARBA" id="ARBA00061755"/>
    </source>
</evidence>
<reference evidence="16 17" key="1">
    <citation type="submission" date="2015-12" db="EMBL/GenBank/DDBJ databases">
        <title>The genome of Folsomia candida.</title>
        <authorList>
            <person name="Faddeeva A."/>
            <person name="Derks M.F."/>
            <person name="Anvar Y."/>
            <person name="Smit S."/>
            <person name="Van Straalen N."/>
            <person name="Roelofs D."/>
        </authorList>
    </citation>
    <scope>NUCLEOTIDE SEQUENCE [LARGE SCALE GENOMIC DNA]</scope>
    <source>
        <strain evidence="16 17">VU population</strain>
        <tissue evidence="16">Whole body</tissue>
    </source>
</reference>
<feature type="region of interest" description="Disordered" evidence="14">
    <location>
        <begin position="618"/>
        <end position="642"/>
    </location>
</feature>
<gene>
    <name evidence="16" type="ORF">Fcan01_18516</name>
</gene>
<keyword evidence="6" id="KW-0221">Differentiation</keyword>
<dbReference type="GO" id="GO:0045944">
    <property type="term" value="P:positive regulation of transcription by RNA polymerase II"/>
    <property type="evidence" value="ECO:0007669"/>
    <property type="project" value="TreeGrafter"/>
</dbReference>
<evidence type="ECO:0000256" key="13">
    <source>
        <dbReference type="PROSITE-ProRule" id="PRU00042"/>
    </source>
</evidence>
<dbReference type="OMA" id="THIAKCM"/>
<dbReference type="OrthoDB" id="6110130at2759"/>
<dbReference type="PROSITE" id="PS50157">
    <property type="entry name" value="ZINC_FINGER_C2H2_2"/>
    <property type="match status" value="1"/>
</dbReference>
<feature type="domain" description="C2H2-type" evidence="15">
    <location>
        <begin position="592"/>
        <end position="620"/>
    </location>
</feature>
<comment type="function">
    <text evidence="9">Has a broad role in development, specifically in the genetic pathway SynMuvB that negatively regulates specification of the vulval cell fate. Required for fem-3 3'-UTR-mediated repression in the regulation of the sperm/oocyte switch. Acts by regulating the translation of fem-3 mRNA, by binding to its 3'-UTR.</text>
</comment>
<name>A0A226DP41_FOLCA</name>
<organism evidence="16 17">
    <name type="scientific">Folsomia candida</name>
    <name type="common">Springtail</name>
    <dbReference type="NCBI Taxonomy" id="158441"/>
    <lineage>
        <taxon>Eukaryota</taxon>
        <taxon>Metazoa</taxon>
        <taxon>Ecdysozoa</taxon>
        <taxon>Arthropoda</taxon>
        <taxon>Hexapoda</taxon>
        <taxon>Collembola</taxon>
        <taxon>Entomobryomorpha</taxon>
        <taxon>Isotomoidea</taxon>
        <taxon>Isotomidae</taxon>
        <taxon>Proisotominae</taxon>
        <taxon>Folsomia</taxon>
    </lineage>
</organism>
<dbReference type="Gene3D" id="3.30.160.60">
    <property type="entry name" value="Classic Zinc Finger"/>
    <property type="match status" value="2"/>
</dbReference>
<evidence type="ECO:0000313" key="17">
    <source>
        <dbReference type="Proteomes" id="UP000198287"/>
    </source>
</evidence>
<dbReference type="GO" id="GO:0030154">
    <property type="term" value="P:cell differentiation"/>
    <property type="evidence" value="ECO:0007669"/>
    <property type="project" value="UniProtKB-KW"/>
</dbReference>
<comment type="caution">
    <text evidence="16">The sequence shown here is derived from an EMBL/GenBank/DDBJ whole genome shotgun (WGS) entry which is preliminary data.</text>
</comment>